<proteinExistence type="predicted"/>
<keyword evidence="2" id="KW-1185">Reference proteome</keyword>
<dbReference type="OrthoDB" id="8116188at2"/>
<accession>A0A1I4A0I3</accession>
<dbReference type="AlphaFoldDB" id="A0A1I4A0I3"/>
<evidence type="ECO:0000313" key="2">
    <source>
        <dbReference type="Proteomes" id="UP000323300"/>
    </source>
</evidence>
<gene>
    <name evidence="1" type="ORF">SAMN04488498_10755</name>
</gene>
<dbReference type="RefSeq" id="WP_149760666.1">
    <property type="nucleotide sequence ID" value="NZ_BSPE01000070.1"/>
</dbReference>
<protein>
    <submittedName>
        <fullName evidence="1">Uncharacterized protein</fullName>
    </submittedName>
</protein>
<sequence length="69" mass="7549">MAHHDNESRISAVAPRLAIDSIVDLLLSLPDEKSIEADAVDRAVAGRLQMELADRMRSLIGEDSHRQAA</sequence>
<reference evidence="1 2" key="1">
    <citation type="submission" date="2016-10" db="EMBL/GenBank/DDBJ databases">
        <authorList>
            <person name="Varghese N."/>
            <person name="Submissions S."/>
        </authorList>
    </citation>
    <scope>NUCLEOTIDE SEQUENCE [LARGE SCALE GENOMIC DNA]</scope>
    <source>
        <strain evidence="1 2">DSM 21822</strain>
    </source>
</reference>
<dbReference type="EMBL" id="FOSL01000007">
    <property type="protein sequence ID" value="SFK49289.1"/>
    <property type="molecule type" value="Genomic_DNA"/>
</dbReference>
<organism evidence="1 2">
    <name type="scientific">Neomesorhizobium albiziae</name>
    <dbReference type="NCBI Taxonomy" id="335020"/>
    <lineage>
        <taxon>Bacteria</taxon>
        <taxon>Pseudomonadati</taxon>
        <taxon>Pseudomonadota</taxon>
        <taxon>Alphaproteobacteria</taxon>
        <taxon>Hyphomicrobiales</taxon>
        <taxon>Phyllobacteriaceae</taxon>
        <taxon>Neomesorhizobium</taxon>
    </lineage>
</organism>
<name>A0A1I4A0I3_9HYPH</name>
<evidence type="ECO:0000313" key="1">
    <source>
        <dbReference type="EMBL" id="SFK49289.1"/>
    </source>
</evidence>
<dbReference type="Proteomes" id="UP000323300">
    <property type="component" value="Unassembled WGS sequence"/>
</dbReference>